<dbReference type="EMBL" id="ML977201">
    <property type="protein sequence ID" value="KAF1981335.1"/>
    <property type="molecule type" value="Genomic_DNA"/>
</dbReference>
<proteinExistence type="predicted"/>
<accession>A0A6G1GK67</accession>
<reference evidence="2" key="1">
    <citation type="journal article" date="2020" name="Stud. Mycol.">
        <title>101 Dothideomycetes genomes: a test case for predicting lifestyles and emergence of pathogens.</title>
        <authorList>
            <person name="Haridas S."/>
            <person name="Albert R."/>
            <person name="Binder M."/>
            <person name="Bloem J."/>
            <person name="Labutti K."/>
            <person name="Salamov A."/>
            <person name="Andreopoulos B."/>
            <person name="Baker S."/>
            <person name="Barry K."/>
            <person name="Bills G."/>
            <person name="Bluhm B."/>
            <person name="Cannon C."/>
            <person name="Castanera R."/>
            <person name="Culley D."/>
            <person name="Daum C."/>
            <person name="Ezra D."/>
            <person name="Gonzalez J."/>
            <person name="Henrissat B."/>
            <person name="Kuo A."/>
            <person name="Liang C."/>
            <person name="Lipzen A."/>
            <person name="Lutzoni F."/>
            <person name="Magnuson J."/>
            <person name="Mondo S."/>
            <person name="Nolan M."/>
            <person name="Ohm R."/>
            <person name="Pangilinan J."/>
            <person name="Park H.-J."/>
            <person name="Ramirez L."/>
            <person name="Alfaro M."/>
            <person name="Sun H."/>
            <person name="Tritt A."/>
            <person name="Yoshinaga Y."/>
            <person name="Zwiers L.-H."/>
            <person name="Turgeon B."/>
            <person name="Goodwin S."/>
            <person name="Spatafora J."/>
            <person name="Crous P."/>
            <person name="Grigoriev I."/>
        </authorList>
    </citation>
    <scope>NUCLEOTIDE SEQUENCE</scope>
    <source>
        <strain evidence="2">CBS 113979</strain>
    </source>
</reference>
<evidence type="ECO:0000313" key="3">
    <source>
        <dbReference type="Proteomes" id="UP000800041"/>
    </source>
</evidence>
<feature type="compositionally biased region" description="Gly residues" evidence="1">
    <location>
        <begin position="524"/>
        <end position="549"/>
    </location>
</feature>
<dbReference type="AlphaFoldDB" id="A0A6G1GK67"/>
<feature type="compositionally biased region" description="Low complexity" evidence="1">
    <location>
        <begin position="482"/>
        <end position="497"/>
    </location>
</feature>
<feature type="compositionally biased region" description="Polar residues" evidence="1">
    <location>
        <begin position="226"/>
        <end position="244"/>
    </location>
</feature>
<feature type="compositionally biased region" description="Polar residues" evidence="1">
    <location>
        <begin position="28"/>
        <end position="44"/>
    </location>
</feature>
<feature type="compositionally biased region" description="Polar residues" evidence="1">
    <location>
        <begin position="53"/>
        <end position="62"/>
    </location>
</feature>
<protein>
    <submittedName>
        <fullName evidence="2">Uncharacterized protein</fullName>
    </submittedName>
</protein>
<feature type="region of interest" description="Disordered" evidence="1">
    <location>
        <begin position="226"/>
        <end position="281"/>
    </location>
</feature>
<evidence type="ECO:0000313" key="2">
    <source>
        <dbReference type="EMBL" id="KAF1981335.1"/>
    </source>
</evidence>
<sequence length="586" mass="64248">MPITARRSLEFKSGHRLLSQSYDHKKQTTTNATPTSDFEQTNGATRGEGSRGAANNGNKPSIWSISLQPETLLLMRAIVMSQKKSRQDRYPMPGEWSVEDFDLDATEVGSSYSPSDYSNYAGLDAGIQNRSQGQRNSQSERELIWESAPSPLPADRVDEKNVSSTNGPPPTVPPRCSARPSGVGIRDPENQPSNDASPFQNPQATYPYLGRSIGPLPFRLRYPSVPESNISDDPTTTRPNTSTHLPLPNIAEEGTTTSDATRNFPPSIRRPRRPVPLNLNKPLPLLPTIPSSNLLSPLREPYPGMQRRRSPLDAIPGRSTNDYRTQLNYVIVNRHGKVEDPSRPPPQVDGADESWIQHRGRDSEDEEKVREPLLGPKPKPEGKENYSWDPFGNLPEAMAGMPFHPTPPVRRYHPEQGYDRGVAQQHVQNENREVTETSSPRNGYFEDVLAGRDRRFNGEGSTGAGGSARWSTIAISDFDMHGSSSTSRGGTRTGGLSRRAKEEDPDRISVARRSPEQDTESGDSVGGTVGHAGGVDAGRVSGNGGGLEGGSHTVVDGSVSRVRKRDRLSNKVKSLWDKLSGREKSN</sequence>
<keyword evidence="3" id="KW-1185">Reference proteome</keyword>
<organism evidence="2 3">
    <name type="scientific">Aulographum hederae CBS 113979</name>
    <dbReference type="NCBI Taxonomy" id="1176131"/>
    <lineage>
        <taxon>Eukaryota</taxon>
        <taxon>Fungi</taxon>
        <taxon>Dikarya</taxon>
        <taxon>Ascomycota</taxon>
        <taxon>Pezizomycotina</taxon>
        <taxon>Dothideomycetes</taxon>
        <taxon>Pleosporomycetidae</taxon>
        <taxon>Aulographales</taxon>
        <taxon>Aulographaceae</taxon>
    </lineage>
</organism>
<feature type="region of interest" description="Disordered" evidence="1">
    <location>
        <begin position="301"/>
        <end position="321"/>
    </location>
</feature>
<evidence type="ECO:0000256" key="1">
    <source>
        <dbReference type="SAM" id="MobiDB-lite"/>
    </source>
</evidence>
<name>A0A6G1GK67_9PEZI</name>
<feature type="region of interest" description="Disordered" evidence="1">
    <location>
        <begin position="335"/>
        <end position="387"/>
    </location>
</feature>
<feature type="region of interest" description="Disordered" evidence="1">
    <location>
        <begin position="478"/>
        <end position="572"/>
    </location>
</feature>
<feature type="compositionally biased region" description="Basic and acidic residues" evidence="1">
    <location>
        <begin position="355"/>
        <end position="371"/>
    </location>
</feature>
<feature type="compositionally biased region" description="Basic and acidic residues" evidence="1">
    <location>
        <begin position="499"/>
        <end position="516"/>
    </location>
</feature>
<feature type="region of interest" description="Disordered" evidence="1">
    <location>
        <begin position="147"/>
        <end position="210"/>
    </location>
</feature>
<feature type="compositionally biased region" description="Polar residues" evidence="1">
    <location>
        <begin position="190"/>
        <end position="204"/>
    </location>
</feature>
<gene>
    <name evidence="2" type="ORF">K402DRAFT_237509</name>
</gene>
<feature type="region of interest" description="Disordered" evidence="1">
    <location>
        <begin position="15"/>
        <end position="62"/>
    </location>
</feature>
<dbReference type="Proteomes" id="UP000800041">
    <property type="component" value="Unassembled WGS sequence"/>
</dbReference>